<dbReference type="Gene3D" id="1.10.287.110">
    <property type="entry name" value="DnaJ domain"/>
    <property type="match status" value="1"/>
</dbReference>
<feature type="region of interest" description="Disordered" evidence="12">
    <location>
        <begin position="39"/>
        <end position="64"/>
    </location>
</feature>
<evidence type="ECO:0000256" key="12">
    <source>
        <dbReference type="SAM" id="MobiDB-lite"/>
    </source>
</evidence>
<dbReference type="OrthoDB" id="445556at2759"/>
<dbReference type="GO" id="GO:0005737">
    <property type="term" value="C:cytoplasm"/>
    <property type="evidence" value="ECO:0007669"/>
    <property type="project" value="UniProtKB-SubCell"/>
</dbReference>
<dbReference type="Pfam" id="PF05207">
    <property type="entry name" value="Zn_ribbon_CSL"/>
    <property type="match status" value="1"/>
</dbReference>
<dbReference type="Pfam" id="PF00226">
    <property type="entry name" value="DnaJ"/>
    <property type="match status" value="1"/>
</dbReference>
<dbReference type="KEGG" id="ure:UREG_02459"/>
<name>C4JG61_UNCRE</name>
<dbReference type="eggNOG" id="KOG0714">
    <property type="taxonomic scope" value="Eukaryota"/>
</dbReference>
<dbReference type="GeneID" id="8443145"/>
<protein>
    <recommendedName>
        <fullName evidence="6">Diphthamide biosynthesis protein 4</fullName>
    </recommendedName>
</protein>
<dbReference type="InterPro" id="IPR007872">
    <property type="entry name" value="DPH_MB_dom"/>
</dbReference>
<evidence type="ECO:0000256" key="6">
    <source>
        <dbReference type="ARBA" id="ARBA00021797"/>
    </source>
</evidence>
<organism evidence="15 16">
    <name type="scientific">Uncinocarpus reesii (strain UAMH 1704)</name>
    <dbReference type="NCBI Taxonomy" id="336963"/>
    <lineage>
        <taxon>Eukaryota</taxon>
        <taxon>Fungi</taxon>
        <taxon>Dikarya</taxon>
        <taxon>Ascomycota</taxon>
        <taxon>Pezizomycotina</taxon>
        <taxon>Eurotiomycetes</taxon>
        <taxon>Eurotiomycetidae</taxon>
        <taxon>Onygenales</taxon>
        <taxon>Onygenaceae</taxon>
        <taxon>Uncinocarpus</taxon>
    </lineage>
</organism>
<keyword evidence="16" id="KW-1185">Reference proteome</keyword>
<feature type="domain" description="DPH-type MB" evidence="14">
    <location>
        <begin position="119"/>
        <end position="184"/>
    </location>
</feature>
<dbReference type="PROSITE" id="PS51074">
    <property type="entry name" value="DPH_MB"/>
    <property type="match status" value="1"/>
</dbReference>
<dbReference type="InterPro" id="IPR001623">
    <property type="entry name" value="DnaJ_domain"/>
</dbReference>
<comment type="subcellular location">
    <subcellularLocation>
        <location evidence="3">Cytoplasm</location>
    </subcellularLocation>
    <subcellularLocation>
        <location evidence="2">Nucleus</location>
    </subcellularLocation>
</comment>
<accession>C4JG61</accession>
<dbReference type="FunCoup" id="C4JG61">
    <property type="interactions" value="315"/>
</dbReference>
<dbReference type="InterPro" id="IPR036671">
    <property type="entry name" value="DPH_MB_sf"/>
</dbReference>
<dbReference type="VEuPathDB" id="FungiDB:UREG_02459"/>
<keyword evidence="9" id="KW-0862">Zinc</keyword>
<evidence type="ECO:0000256" key="4">
    <source>
        <dbReference type="ARBA" id="ARBA00005156"/>
    </source>
</evidence>
<evidence type="ECO:0000256" key="5">
    <source>
        <dbReference type="ARBA" id="ARBA00006169"/>
    </source>
</evidence>
<keyword evidence="8" id="KW-0479">Metal-binding</keyword>
<dbReference type="InterPro" id="IPR036869">
    <property type="entry name" value="J_dom_sf"/>
</dbReference>
<evidence type="ECO:0000259" key="13">
    <source>
        <dbReference type="PROSITE" id="PS50076"/>
    </source>
</evidence>
<dbReference type="STRING" id="336963.C4JG61"/>
<dbReference type="AlphaFoldDB" id="C4JG61"/>
<dbReference type="CDD" id="cd06257">
    <property type="entry name" value="DnaJ"/>
    <property type="match status" value="1"/>
</dbReference>
<reference evidence="16" key="1">
    <citation type="journal article" date="2009" name="Genome Res.">
        <title>Comparative genomic analyses of the human fungal pathogens Coccidioides and their relatives.</title>
        <authorList>
            <person name="Sharpton T.J."/>
            <person name="Stajich J.E."/>
            <person name="Rounsley S.D."/>
            <person name="Gardner M.J."/>
            <person name="Wortman J.R."/>
            <person name="Jordar V.S."/>
            <person name="Maiti R."/>
            <person name="Kodira C.D."/>
            <person name="Neafsey D.E."/>
            <person name="Zeng Q."/>
            <person name="Hung C.-Y."/>
            <person name="McMahan C."/>
            <person name="Muszewska A."/>
            <person name="Grynberg M."/>
            <person name="Mandel M.A."/>
            <person name="Kellner E.M."/>
            <person name="Barker B.M."/>
            <person name="Galgiani J.N."/>
            <person name="Orbach M.J."/>
            <person name="Kirkland T.N."/>
            <person name="Cole G.T."/>
            <person name="Henn M.R."/>
            <person name="Birren B.W."/>
            <person name="Taylor J.W."/>
        </authorList>
    </citation>
    <scope>NUCLEOTIDE SEQUENCE [LARGE SCALE GENOMIC DNA]</scope>
    <source>
        <strain evidence="16">UAMH 1704</strain>
    </source>
</reference>
<keyword evidence="7" id="KW-0963">Cytoplasm</keyword>
<evidence type="ECO:0000256" key="3">
    <source>
        <dbReference type="ARBA" id="ARBA00004496"/>
    </source>
</evidence>
<dbReference type="Proteomes" id="UP000002058">
    <property type="component" value="Unassembled WGS sequence"/>
</dbReference>
<comment type="function">
    <text evidence="1">Required for the first step of diphthamide biosynthesis, the transfer of 3-amino-3-carboxypropyl from S-adenosyl-L-methionine to a histidine residue. Diphthamide is a post-translational modification of histidine which occurs in elongation factor 2.</text>
</comment>
<dbReference type="EMBL" id="CH476615">
    <property type="protein sequence ID" value="EEP77610.1"/>
    <property type="molecule type" value="Genomic_DNA"/>
</dbReference>
<feature type="compositionally biased region" description="Low complexity" evidence="12">
    <location>
        <begin position="44"/>
        <end position="55"/>
    </location>
</feature>
<dbReference type="RefSeq" id="XP_002542943.1">
    <property type="nucleotide sequence ID" value="XM_002542897.1"/>
</dbReference>
<dbReference type="OMA" id="IIGCRGC"/>
<dbReference type="SUPFAM" id="SSF46565">
    <property type="entry name" value="Chaperone J-domain"/>
    <property type="match status" value="1"/>
</dbReference>
<gene>
    <name evidence="15" type="ORF">UREG_02459</name>
</gene>
<evidence type="ECO:0000256" key="8">
    <source>
        <dbReference type="ARBA" id="ARBA00022723"/>
    </source>
</evidence>
<dbReference type="GO" id="GO:0005634">
    <property type="term" value="C:nucleus"/>
    <property type="evidence" value="ECO:0007669"/>
    <property type="project" value="UniProtKB-SubCell"/>
</dbReference>
<dbReference type="GO" id="GO:0017183">
    <property type="term" value="P:protein histidyl modification to diphthamide"/>
    <property type="evidence" value="ECO:0007669"/>
    <property type="project" value="UniProtKB-UniPathway"/>
</dbReference>
<keyword evidence="10" id="KW-0408">Iron</keyword>
<dbReference type="Gene3D" id="3.10.660.10">
    <property type="entry name" value="DPH Zinc finger"/>
    <property type="match status" value="1"/>
</dbReference>
<dbReference type="PANTHER" id="PTHR21454">
    <property type="entry name" value="DPH3 HOMOLOG-RELATED"/>
    <property type="match status" value="1"/>
</dbReference>
<evidence type="ECO:0000256" key="7">
    <source>
        <dbReference type="ARBA" id="ARBA00022490"/>
    </source>
</evidence>
<dbReference type="UniPathway" id="UPA00559"/>
<keyword evidence="11" id="KW-0539">Nucleus</keyword>
<sequence length="203" mass="22048">MGESTFHATHYDILELPYPPTLVQKAELKGAYHRALLKHHPDKSSSSTPSRDTTPLQITASRPGASQAFTVDQITAAYKVLSDPRARIEYDRSLVCLSSADGGGAKHSGKKEGQPFHTGLEVFDLDDMQAGQEPDGAEFWYQGCRCGDQKGFLVSEGDLENELERGEIMVGCQGCSLWAKILFAVDEGGQEVNQVEDGVDGNS</sequence>
<dbReference type="GO" id="GO:0046872">
    <property type="term" value="F:metal ion binding"/>
    <property type="evidence" value="ECO:0007669"/>
    <property type="project" value="UniProtKB-KW"/>
</dbReference>
<evidence type="ECO:0000256" key="10">
    <source>
        <dbReference type="ARBA" id="ARBA00023004"/>
    </source>
</evidence>
<comment type="similarity">
    <text evidence="5">Belongs to the DPH4 family.</text>
</comment>
<dbReference type="PROSITE" id="PS50076">
    <property type="entry name" value="DNAJ_2"/>
    <property type="match status" value="1"/>
</dbReference>
<dbReference type="SMART" id="SM00271">
    <property type="entry name" value="DnaJ"/>
    <property type="match status" value="1"/>
</dbReference>
<proteinExistence type="inferred from homology"/>
<dbReference type="InParanoid" id="C4JG61"/>
<evidence type="ECO:0000256" key="2">
    <source>
        <dbReference type="ARBA" id="ARBA00004123"/>
    </source>
</evidence>
<dbReference type="InterPro" id="IPR044248">
    <property type="entry name" value="DPH3/4-like"/>
</dbReference>
<dbReference type="SUPFAM" id="SSF144217">
    <property type="entry name" value="CSL zinc finger"/>
    <property type="match status" value="1"/>
</dbReference>
<evidence type="ECO:0000256" key="11">
    <source>
        <dbReference type="ARBA" id="ARBA00023242"/>
    </source>
</evidence>
<evidence type="ECO:0000259" key="14">
    <source>
        <dbReference type="PROSITE" id="PS51074"/>
    </source>
</evidence>
<dbReference type="PANTHER" id="PTHR21454:SF46">
    <property type="entry name" value="DIPHTHAMIDE BIOSYNTHESIS PROTEIN 4"/>
    <property type="match status" value="1"/>
</dbReference>
<evidence type="ECO:0000256" key="1">
    <source>
        <dbReference type="ARBA" id="ARBA00003474"/>
    </source>
</evidence>
<feature type="domain" description="J" evidence="13">
    <location>
        <begin position="9"/>
        <end position="94"/>
    </location>
</feature>
<evidence type="ECO:0000313" key="16">
    <source>
        <dbReference type="Proteomes" id="UP000002058"/>
    </source>
</evidence>
<evidence type="ECO:0000313" key="15">
    <source>
        <dbReference type="EMBL" id="EEP77610.1"/>
    </source>
</evidence>
<dbReference type="HOGENOM" id="CLU_017633_7_0_1"/>
<comment type="pathway">
    <text evidence="4">Protein modification; peptidyl-diphthamide biosynthesis.</text>
</comment>
<evidence type="ECO:0000256" key="9">
    <source>
        <dbReference type="ARBA" id="ARBA00022833"/>
    </source>
</evidence>